<sequence length="543" mass="61259">MQATNKSVDDVSVTQADMPSGDALPAAFLELKKQLDEQFDLVSKKSDVISQQKARIAVLEELLRSNRAERFGASSESDPLQTNFFNEAELLGDDADSNEDEQPSHDDANGDQSKPAKKRGQRKALNPDIPRVQERLLLSDEQRENAIDTFFVTVKEELDITPAQVQVIEYLQEKAVYLDDNGQRKIVTAERPVHPLGKSIASYSLLAYIIIAKYCDGLPLYRLEGILKRYGGSINRSTMANWLIRLSLQFQPVVNLMREVQLTADYLQGDETRLQVLKEPGMDPTGHKWIWVLRGGPPDKPVVLFHYDKSRAGSVAGELLDGFEGRYYQCDGYSGQIAAVDGKKVTVIGCMDHARRKFVKAEKALTKKAKSGAPAKCTVGRAKLDALYRLEREMNKLDLTDDQRKAYRQEHAKPKLDELHQWLTRNSTKVAKDTLTYKAIKYTLNQWERLIAYCDHGQLHISNVLAENAIRPFVIGRKAWMFSDTPKGATASAMYYTLIESAKANGIDPFKYMLHLCKHIAKAETLEDIEALLPWNVKDQLAR</sequence>
<feature type="compositionally biased region" description="Polar residues" evidence="1">
    <location>
        <begin position="1"/>
        <end position="17"/>
    </location>
</feature>
<feature type="domain" description="Transposase IS66 C-terminal" evidence="4">
    <location>
        <begin position="497"/>
        <end position="535"/>
    </location>
</feature>
<evidence type="ECO:0000259" key="3">
    <source>
        <dbReference type="Pfam" id="PF13007"/>
    </source>
</evidence>
<feature type="region of interest" description="Disordered" evidence="1">
    <location>
        <begin position="94"/>
        <end position="125"/>
    </location>
</feature>
<evidence type="ECO:0000313" key="5">
    <source>
        <dbReference type="EMBL" id="ASJ72116.1"/>
    </source>
</evidence>
<accession>A0A2Z2NLA7</accession>
<dbReference type="AlphaFoldDB" id="A0A2Z2NLA7"/>
<dbReference type="Proteomes" id="UP000250079">
    <property type="component" value="Chromosome"/>
</dbReference>
<dbReference type="InterPro" id="IPR024463">
    <property type="entry name" value="Transposase_TnpC_homeodom"/>
</dbReference>
<dbReference type="NCBIfam" id="NF033517">
    <property type="entry name" value="transpos_IS66"/>
    <property type="match status" value="1"/>
</dbReference>
<dbReference type="Pfam" id="PF03050">
    <property type="entry name" value="DDE_Tnp_IS66"/>
    <property type="match status" value="1"/>
</dbReference>
<name>A0A2Z2NLA7_9GAMM</name>
<dbReference type="Pfam" id="PF13817">
    <property type="entry name" value="DDE_Tnp_IS66_C"/>
    <property type="match status" value="1"/>
</dbReference>
<feature type="domain" description="Transposase IS66 central" evidence="2">
    <location>
        <begin position="198"/>
        <end position="490"/>
    </location>
</feature>
<dbReference type="InterPro" id="IPR052344">
    <property type="entry name" value="Transposase-related"/>
</dbReference>
<proteinExistence type="predicted"/>
<feature type="region of interest" description="Disordered" evidence="1">
    <location>
        <begin position="1"/>
        <end position="20"/>
    </location>
</feature>
<reference evidence="5 6" key="1">
    <citation type="submission" date="2016-12" db="EMBL/GenBank/DDBJ databases">
        <authorList>
            <person name="Song W.-J."/>
            <person name="Kurnit D.M."/>
        </authorList>
    </citation>
    <scope>NUCLEOTIDE SEQUENCE [LARGE SCALE GENOMIC DNA]</scope>
    <source>
        <strain evidence="5 6">IMCC3135</strain>
    </source>
</reference>
<dbReference type="Pfam" id="PF13007">
    <property type="entry name" value="LZ_Tnp_IS66"/>
    <property type="match status" value="1"/>
</dbReference>
<feature type="domain" description="Transposase TnpC homeodomain" evidence="3">
    <location>
        <begin position="59"/>
        <end position="132"/>
    </location>
</feature>
<dbReference type="KEGG" id="gai:IMCC3135_10110"/>
<organism evidence="5 6">
    <name type="scientific">Granulosicoccus antarcticus IMCC3135</name>
    <dbReference type="NCBI Taxonomy" id="1192854"/>
    <lineage>
        <taxon>Bacteria</taxon>
        <taxon>Pseudomonadati</taxon>
        <taxon>Pseudomonadota</taxon>
        <taxon>Gammaproteobacteria</taxon>
        <taxon>Chromatiales</taxon>
        <taxon>Granulosicoccaceae</taxon>
        <taxon>Granulosicoccus</taxon>
    </lineage>
</organism>
<evidence type="ECO:0000256" key="1">
    <source>
        <dbReference type="SAM" id="MobiDB-lite"/>
    </source>
</evidence>
<evidence type="ECO:0000259" key="2">
    <source>
        <dbReference type="Pfam" id="PF03050"/>
    </source>
</evidence>
<dbReference type="RefSeq" id="WP_205737987.1">
    <property type="nucleotide sequence ID" value="NZ_CP018632.1"/>
</dbReference>
<gene>
    <name evidence="5" type="ORF">IMCC3135_10110</name>
</gene>
<protein>
    <recommendedName>
        <fullName evidence="7">Transposase IS66 central domain-containing protein</fullName>
    </recommendedName>
</protein>
<dbReference type="PANTHER" id="PTHR33678:SF1">
    <property type="entry name" value="BLL1576 PROTEIN"/>
    <property type="match status" value="1"/>
</dbReference>
<dbReference type="InterPro" id="IPR039552">
    <property type="entry name" value="IS66_C"/>
</dbReference>
<dbReference type="PANTHER" id="PTHR33678">
    <property type="entry name" value="BLL1576 PROTEIN"/>
    <property type="match status" value="1"/>
</dbReference>
<evidence type="ECO:0008006" key="7">
    <source>
        <dbReference type="Google" id="ProtNLM"/>
    </source>
</evidence>
<dbReference type="EMBL" id="CP018632">
    <property type="protein sequence ID" value="ASJ72116.1"/>
    <property type="molecule type" value="Genomic_DNA"/>
</dbReference>
<keyword evidence="6" id="KW-1185">Reference proteome</keyword>
<evidence type="ECO:0000313" key="6">
    <source>
        <dbReference type="Proteomes" id="UP000250079"/>
    </source>
</evidence>
<dbReference type="InterPro" id="IPR004291">
    <property type="entry name" value="Transposase_IS66_central"/>
</dbReference>
<evidence type="ECO:0000259" key="4">
    <source>
        <dbReference type="Pfam" id="PF13817"/>
    </source>
</evidence>